<dbReference type="InterPro" id="IPR036705">
    <property type="entry name" value="Ribosyl_crysJ1_sf"/>
</dbReference>
<evidence type="ECO:0000256" key="7">
    <source>
        <dbReference type="ARBA" id="ARBA00022833"/>
    </source>
</evidence>
<dbReference type="Pfam" id="PF14608">
    <property type="entry name" value="zf-CCCH_2"/>
    <property type="match status" value="3"/>
</dbReference>
<proteinExistence type="inferred from homology"/>
<comment type="function">
    <text evidence="10 13">Component of the cleavage factor I (CF I) involved in pre-mRNA 3'-end processing.</text>
</comment>
<feature type="compositionally biased region" description="Gly residues" evidence="14">
    <location>
        <begin position="230"/>
        <end position="239"/>
    </location>
</feature>
<feature type="binding site" evidence="11">
    <location>
        <position position="478"/>
    </location>
    <ligand>
        <name>Mg(2+)</name>
        <dbReference type="ChEBI" id="CHEBI:18420"/>
        <label>1</label>
    </ligand>
</feature>
<feature type="binding site" evidence="11">
    <location>
        <position position="480"/>
    </location>
    <ligand>
        <name>Mg(2+)</name>
        <dbReference type="ChEBI" id="CHEBI:18420"/>
        <label>1</label>
    </ligand>
</feature>
<feature type="domain" description="C3H1-type" evidence="15">
    <location>
        <begin position="43"/>
        <end position="72"/>
    </location>
</feature>
<evidence type="ECO:0000256" key="13">
    <source>
        <dbReference type="RuleBase" id="RU369008"/>
    </source>
</evidence>
<feature type="zinc finger region" description="C3H1-type" evidence="12">
    <location>
        <begin position="90"/>
        <end position="117"/>
    </location>
</feature>
<dbReference type="FunFam" id="4.10.1000.10:FF:000017">
    <property type="entry name" value="Cleavage and polyadenylation specificity factor 30 kDa subunit"/>
    <property type="match status" value="1"/>
</dbReference>
<feature type="binding site" evidence="11">
    <location>
        <position position="481"/>
    </location>
    <ligand>
        <name>Mg(2+)</name>
        <dbReference type="ChEBI" id="CHEBI:18420"/>
        <label>1</label>
    </ligand>
</feature>
<sequence length="527" mass="58059">MAAQTSDPLAQTPALADVVHPDFHQVNSTVELYIKNQLGLKLDTDEQICRLALTPAGCPLGPRHCPLRHTTPSPLNFGPQDGASGNTGRDRLATVCKHWLRGLCKKGDGCEFLHEYNLRRMPECWWFARHGTCTAGDECLYAHPKERKIECPDYQRGFCKLGPDCPRKHVRRVACQLYLSGFCPDGPECKRGHPKPGIPPPEAYRPPSPPQRDLGPPPPGWGRFNEHGAGPNGSGGGFVVGQNNPGFAPRRNLDEVLCFKLCLAMSLSSTEGRLDWVDAARRWASWWRHGYMSVIGTCFDIGGTTQLALLSYSKLLDPKNPRPTHTPNMNPEIECSGNGSLMRLSPVPAALHRDPPLAIKTASLQSKITHASPLCVDSCILATAYMIGFYHAEANTAKERKQVVLSPDFTPFSDGTPIPLESAELRDLHKRQLYKEKNVVDIETSGYVLATLEAALWALWHSDTFEEGLLLLLPLGDDVDTIGAVYGELAGACYGYDEIPGRWLDALQRRDMLQDAYAGIIELGLKP</sequence>
<evidence type="ECO:0000256" key="1">
    <source>
        <dbReference type="ARBA" id="ARBA00004123"/>
    </source>
</evidence>
<dbReference type="InterPro" id="IPR045348">
    <property type="entry name" value="CPSF4/Yth1"/>
</dbReference>
<feature type="region of interest" description="Disordered" evidence="14">
    <location>
        <begin position="194"/>
        <end position="242"/>
    </location>
</feature>
<dbReference type="InterPro" id="IPR005502">
    <property type="entry name" value="Ribosyl_crysJ1"/>
</dbReference>
<evidence type="ECO:0000313" key="17">
    <source>
        <dbReference type="Proteomes" id="UP000030108"/>
    </source>
</evidence>
<comment type="similarity">
    <text evidence="2 13">Belongs to the CPSF4/YTH1 family.</text>
</comment>
<dbReference type="PANTHER" id="PTHR23102:SF24">
    <property type="entry name" value="CLEAVAGE AND POLYADENYLATION SPECIFICITY FACTOR SUBUNIT 4"/>
    <property type="match status" value="1"/>
</dbReference>
<feature type="domain" description="C3H1-type" evidence="15">
    <location>
        <begin position="90"/>
        <end position="117"/>
    </location>
</feature>
<dbReference type="Pfam" id="PF00642">
    <property type="entry name" value="zf-CCCH"/>
    <property type="match status" value="1"/>
</dbReference>
<feature type="zinc finger region" description="C3H1-type" evidence="12">
    <location>
        <begin position="118"/>
        <end position="146"/>
    </location>
</feature>
<comment type="caution">
    <text evidence="16">The sequence shown here is derived from an EMBL/GenBank/DDBJ whole genome shotgun (WGS) entry which is preliminary data.</text>
</comment>
<feature type="zinc finger region" description="C3H1-type" evidence="12">
    <location>
        <begin position="174"/>
        <end position="196"/>
    </location>
</feature>
<reference evidence="17" key="1">
    <citation type="journal article" date="2014" name="Genome Announc.">
        <title>Draft genome sequence of the plant-pathogenic soil fungus Rhizoctonia solani anastomosis group 3 strain Rhs1AP.</title>
        <authorList>
            <person name="Cubeta M.A."/>
            <person name="Thomas E."/>
            <person name="Dean R.A."/>
            <person name="Jabaji S."/>
            <person name="Neate S.M."/>
            <person name="Tavantzis S."/>
            <person name="Toda T."/>
            <person name="Vilgalys R."/>
            <person name="Bharathan N."/>
            <person name="Fedorova-Abrams N."/>
            <person name="Pakala S.B."/>
            <person name="Pakala S.M."/>
            <person name="Zafar N."/>
            <person name="Joardar V."/>
            <person name="Losada L."/>
            <person name="Nierman W.C."/>
        </authorList>
    </citation>
    <scope>NUCLEOTIDE SEQUENCE [LARGE SCALE GENOMIC DNA]</scope>
    <source>
        <strain evidence="17">AG-3</strain>
    </source>
</reference>
<evidence type="ECO:0000256" key="9">
    <source>
        <dbReference type="ARBA" id="ARBA00023242"/>
    </source>
</evidence>
<evidence type="ECO:0000256" key="11">
    <source>
        <dbReference type="PIRSR" id="PIRSR605502-1"/>
    </source>
</evidence>
<dbReference type="Proteomes" id="UP000030108">
    <property type="component" value="Unassembled WGS sequence"/>
</dbReference>
<feature type="zinc finger region" description="C3H1-type" evidence="12">
    <location>
        <begin position="150"/>
        <end position="172"/>
    </location>
</feature>
<dbReference type="GO" id="GO:0016787">
    <property type="term" value="F:hydrolase activity"/>
    <property type="evidence" value="ECO:0007669"/>
    <property type="project" value="UniProtKB-KW"/>
</dbReference>
<feature type="domain" description="C3H1-type" evidence="15">
    <location>
        <begin position="150"/>
        <end position="172"/>
    </location>
</feature>
<keyword evidence="16" id="KW-0378">Hydrolase</keyword>
<feature type="domain" description="C3H1-type" evidence="15">
    <location>
        <begin position="118"/>
        <end position="146"/>
    </location>
</feature>
<feature type="domain" description="C3H1-type" evidence="15">
    <location>
        <begin position="174"/>
        <end position="196"/>
    </location>
</feature>
<evidence type="ECO:0000256" key="12">
    <source>
        <dbReference type="PROSITE-ProRule" id="PRU00723"/>
    </source>
</evidence>
<keyword evidence="5 13" id="KW-0677">Repeat</keyword>
<dbReference type="GO" id="GO:0031124">
    <property type="term" value="P:mRNA 3'-end processing"/>
    <property type="evidence" value="ECO:0007669"/>
    <property type="project" value="UniProtKB-UniRule"/>
</dbReference>
<dbReference type="OrthoDB" id="1914176at2759"/>
<evidence type="ECO:0000313" key="16">
    <source>
        <dbReference type="EMBL" id="EUC65338.1"/>
    </source>
</evidence>
<evidence type="ECO:0000256" key="2">
    <source>
        <dbReference type="ARBA" id="ARBA00008907"/>
    </source>
</evidence>
<keyword evidence="7 12" id="KW-0862">Zinc</keyword>
<keyword evidence="4 11" id="KW-0479">Metal-binding</keyword>
<evidence type="ECO:0000256" key="10">
    <source>
        <dbReference type="ARBA" id="ARBA00024826"/>
    </source>
</evidence>
<evidence type="ECO:0000256" key="8">
    <source>
        <dbReference type="ARBA" id="ARBA00022884"/>
    </source>
</evidence>
<evidence type="ECO:0000256" key="4">
    <source>
        <dbReference type="ARBA" id="ARBA00022723"/>
    </source>
</evidence>
<evidence type="ECO:0000256" key="14">
    <source>
        <dbReference type="SAM" id="MobiDB-lite"/>
    </source>
</evidence>
<name>X8JQS9_9AGAM</name>
<feature type="compositionally biased region" description="Pro residues" evidence="14">
    <location>
        <begin position="196"/>
        <end position="220"/>
    </location>
</feature>
<comment type="subcellular location">
    <subcellularLocation>
        <location evidence="1 13">Nucleus</location>
    </subcellularLocation>
</comment>
<evidence type="ECO:0000256" key="3">
    <source>
        <dbReference type="ARBA" id="ARBA00022664"/>
    </source>
</evidence>
<organism evidence="16 17">
    <name type="scientific">Rhizoctonia solani AG-3 Rhs1AP</name>
    <dbReference type="NCBI Taxonomy" id="1086054"/>
    <lineage>
        <taxon>Eukaryota</taxon>
        <taxon>Fungi</taxon>
        <taxon>Dikarya</taxon>
        <taxon>Basidiomycota</taxon>
        <taxon>Agaricomycotina</taxon>
        <taxon>Agaricomycetes</taxon>
        <taxon>Cantharellales</taxon>
        <taxon>Ceratobasidiaceae</taxon>
        <taxon>Rhizoctonia</taxon>
    </lineage>
</organism>
<dbReference type="GO" id="GO:0008270">
    <property type="term" value="F:zinc ion binding"/>
    <property type="evidence" value="ECO:0007669"/>
    <property type="project" value="UniProtKB-KW"/>
</dbReference>
<gene>
    <name evidence="16" type="ORF">RSOL_445030</name>
</gene>
<dbReference type="GO" id="GO:0003723">
    <property type="term" value="F:RNA binding"/>
    <property type="evidence" value="ECO:0007669"/>
    <property type="project" value="UniProtKB-UniRule"/>
</dbReference>
<keyword evidence="11" id="KW-0460">Magnesium</keyword>
<dbReference type="GO" id="GO:0005634">
    <property type="term" value="C:nucleus"/>
    <property type="evidence" value="ECO:0007669"/>
    <property type="project" value="UniProtKB-SubCell"/>
</dbReference>
<dbReference type="Gene3D" id="4.10.1000.10">
    <property type="entry name" value="Zinc finger, CCCH-type"/>
    <property type="match status" value="2"/>
</dbReference>
<keyword evidence="8 13" id="KW-0694">RNA-binding</keyword>
<dbReference type="Gene3D" id="1.10.4080.10">
    <property type="entry name" value="ADP-ribosylation/Crystallin J1"/>
    <property type="match status" value="1"/>
</dbReference>
<dbReference type="EMBL" id="JATN01000311">
    <property type="protein sequence ID" value="EUC65338.1"/>
    <property type="molecule type" value="Genomic_DNA"/>
</dbReference>
<keyword evidence="9 13" id="KW-0539">Nucleus</keyword>
<keyword evidence="3 13" id="KW-0507">mRNA processing</keyword>
<dbReference type="PROSITE" id="PS50103">
    <property type="entry name" value="ZF_C3H1"/>
    <property type="match status" value="5"/>
</dbReference>
<dbReference type="InterPro" id="IPR036855">
    <property type="entry name" value="Znf_CCCH_sf"/>
</dbReference>
<dbReference type="SUPFAM" id="SSF90229">
    <property type="entry name" value="CCCH zinc finger"/>
    <property type="match status" value="2"/>
</dbReference>
<dbReference type="SMART" id="SM00356">
    <property type="entry name" value="ZnF_C3H1"/>
    <property type="match status" value="4"/>
</dbReference>
<dbReference type="InterPro" id="IPR000571">
    <property type="entry name" value="Znf_CCCH"/>
</dbReference>
<feature type="zinc finger region" description="C3H1-type" evidence="12">
    <location>
        <begin position="43"/>
        <end position="72"/>
    </location>
</feature>
<dbReference type="PANTHER" id="PTHR23102">
    <property type="entry name" value="CLEAVAGE AND POLYADENYLATION SPECIFICITY FACTOR SUBUNIT 4-RELATED"/>
    <property type="match status" value="1"/>
</dbReference>
<accession>X8JQS9</accession>
<evidence type="ECO:0000256" key="5">
    <source>
        <dbReference type="ARBA" id="ARBA00022737"/>
    </source>
</evidence>
<dbReference type="Pfam" id="PF03747">
    <property type="entry name" value="ADP_ribosyl_GH"/>
    <property type="match status" value="1"/>
</dbReference>
<comment type="cofactor">
    <cofactor evidence="11">
        <name>Mg(2+)</name>
        <dbReference type="ChEBI" id="CHEBI:18420"/>
    </cofactor>
    <text evidence="11">Binds 2 magnesium ions per subunit.</text>
</comment>
<keyword evidence="6 12" id="KW-0863">Zinc-finger</keyword>
<dbReference type="SUPFAM" id="SSF101478">
    <property type="entry name" value="ADP-ribosylglycohydrolase"/>
    <property type="match status" value="1"/>
</dbReference>
<evidence type="ECO:0000259" key="15">
    <source>
        <dbReference type="PROSITE" id="PS50103"/>
    </source>
</evidence>
<protein>
    <recommendedName>
        <fullName evidence="13">mRNA 3'-end-processing protein</fullName>
    </recommendedName>
</protein>
<evidence type="ECO:0000256" key="6">
    <source>
        <dbReference type="ARBA" id="ARBA00022771"/>
    </source>
</evidence>
<dbReference type="AlphaFoldDB" id="X8JQS9"/>